<dbReference type="EMBL" id="DVOT01000039">
    <property type="protein sequence ID" value="HIV26726.1"/>
    <property type="molecule type" value="Genomic_DNA"/>
</dbReference>
<evidence type="ECO:0000313" key="2">
    <source>
        <dbReference type="Proteomes" id="UP000886884"/>
    </source>
</evidence>
<gene>
    <name evidence="1" type="ORF">IAA64_02055</name>
</gene>
<reference evidence="1" key="1">
    <citation type="submission" date="2020-10" db="EMBL/GenBank/DDBJ databases">
        <authorList>
            <person name="Gilroy R."/>
        </authorList>
    </citation>
    <scope>NUCLEOTIDE SEQUENCE</scope>
    <source>
        <strain evidence="1">CHK183-6373</strain>
    </source>
</reference>
<dbReference type="AlphaFoldDB" id="A0A9D1TBK3"/>
<name>A0A9D1TBK3_9FIRM</name>
<feature type="non-terminal residue" evidence="1">
    <location>
        <position position="64"/>
    </location>
</feature>
<proteinExistence type="predicted"/>
<accession>A0A9D1TBK3</accession>
<reference evidence="1" key="2">
    <citation type="journal article" date="2021" name="PeerJ">
        <title>Extensive microbial diversity within the chicken gut microbiome revealed by metagenomics and culture.</title>
        <authorList>
            <person name="Gilroy R."/>
            <person name="Ravi A."/>
            <person name="Getino M."/>
            <person name="Pursley I."/>
            <person name="Horton D.L."/>
            <person name="Alikhan N.F."/>
            <person name="Baker D."/>
            <person name="Gharbi K."/>
            <person name="Hall N."/>
            <person name="Watson M."/>
            <person name="Adriaenssens E.M."/>
            <person name="Foster-Nyarko E."/>
            <person name="Jarju S."/>
            <person name="Secka A."/>
            <person name="Antonio M."/>
            <person name="Oren A."/>
            <person name="Chaudhuri R.R."/>
            <person name="La Ragione R."/>
            <person name="Hildebrand F."/>
            <person name="Pallen M.J."/>
        </authorList>
    </citation>
    <scope>NUCLEOTIDE SEQUENCE</scope>
    <source>
        <strain evidence="1">CHK183-6373</strain>
    </source>
</reference>
<sequence length="64" mass="7143">MPVVLWLRDNTPLGERMAAPLLTQSGDYKVENADFLALVFPYIEGETLGDAPLTLEQIRQLAQL</sequence>
<dbReference type="Proteomes" id="UP000886884">
    <property type="component" value="Unassembled WGS sequence"/>
</dbReference>
<protein>
    <submittedName>
        <fullName evidence="1">Aminoglycoside phosphotransferase family protein</fullName>
    </submittedName>
</protein>
<organism evidence="1 2">
    <name type="scientific">Candidatus Ornithocaccomicrobium faecavium</name>
    <dbReference type="NCBI Taxonomy" id="2840890"/>
    <lineage>
        <taxon>Bacteria</taxon>
        <taxon>Bacillati</taxon>
        <taxon>Bacillota</taxon>
        <taxon>Clostridia</taxon>
        <taxon>Candidatus Ornithocaccomicrobium</taxon>
    </lineage>
</organism>
<evidence type="ECO:0000313" key="1">
    <source>
        <dbReference type="EMBL" id="HIV26726.1"/>
    </source>
</evidence>
<comment type="caution">
    <text evidence="1">The sequence shown here is derived from an EMBL/GenBank/DDBJ whole genome shotgun (WGS) entry which is preliminary data.</text>
</comment>